<keyword evidence="7 9" id="KW-0472">Membrane</keyword>
<comment type="similarity">
    <text evidence="2 9">Belongs to the FliQ/MopD/SpaQ family.</text>
</comment>
<dbReference type="Proteomes" id="UP000009374">
    <property type="component" value="Unassembled WGS sequence"/>
</dbReference>
<dbReference type="NCBIfam" id="TIGR01402">
    <property type="entry name" value="fliQ"/>
    <property type="match status" value="1"/>
</dbReference>
<dbReference type="InterPro" id="IPR002191">
    <property type="entry name" value="Bac_export_3"/>
</dbReference>
<dbReference type="GO" id="GO:0009306">
    <property type="term" value="P:protein secretion"/>
    <property type="evidence" value="ECO:0007669"/>
    <property type="project" value="InterPro"/>
</dbReference>
<keyword evidence="10" id="KW-0282">Flagellum</keyword>
<evidence type="ECO:0000256" key="8">
    <source>
        <dbReference type="ARBA" id="ARBA00023143"/>
    </source>
</evidence>
<keyword evidence="10" id="KW-0966">Cell projection</keyword>
<feature type="transmembrane region" description="Helical" evidence="9">
    <location>
        <begin position="16"/>
        <end position="39"/>
    </location>
</feature>
<evidence type="ECO:0000313" key="11">
    <source>
        <dbReference type="Proteomes" id="UP000009374"/>
    </source>
</evidence>
<proteinExistence type="inferred from homology"/>
<evidence type="ECO:0000256" key="7">
    <source>
        <dbReference type="ARBA" id="ARBA00023136"/>
    </source>
</evidence>
<evidence type="ECO:0000256" key="2">
    <source>
        <dbReference type="ARBA" id="ARBA00006156"/>
    </source>
</evidence>
<keyword evidence="11" id="KW-1185">Reference proteome</keyword>
<dbReference type="Pfam" id="PF01313">
    <property type="entry name" value="Bac_export_3"/>
    <property type="match status" value="1"/>
</dbReference>
<comment type="function">
    <text evidence="9">Role in flagellar biosynthesis.</text>
</comment>
<dbReference type="PRINTS" id="PR00952">
    <property type="entry name" value="TYPE3IMQPROT"/>
</dbReference>
<gene>
    <name evidence="9" type="primary">fliQ</name>
    <name evidence="10" type="ORF">UBAL3_80630055</name>
</gene>
<dbReference type="GO" id="GO:0044780">
    <property type="term" value="P:bacterial-type flagellum assembly"/>
    <property type="evidence" value="ECO:0007669"/>
    <property type="project" value="InterPro"/>
</dbReference>
<dbReference type="PANTHER" id="PTHR34040:SF2">
    <property type="entry name" value="FLAGELLAR BIOSYNTHETIC PROTEIN FLIQ"/>
    <property type="match status" value="1"/>
</dbReference>
<dbReference type="PANTHER" id="PTHR34040">
    <property type="entry name" value="FLAGELLAR BIOSYNTHETIC PROTEIN FLIQ"/>
    <property type="match status" value="1"/>
</dbReference>
<dbReference type="EMBL" id="GG693870">
    <property type="protein sequence ID" value="EES52998.1"/>
    <property type="molecule type" value="Genomic_DNA"/>
</dbReference>
<organism evidence="10 11">
    <name type="scientific">Leptospirillum ferrodiazotrophum</name>
    <dbReference type="NCBI Taxonomy" id="412449"/>
    <lineage>
        <taxon>Bacteria</taxon>
        <taxon>Pseudomonadati</taxon>
        <taxon>Nitrospirota</taxon>
        <taxon>Nitrospiria</taxon>
        <taxon>Nitrospirales</taxon>
        <taxon>Nitrospiraceae</taxon>
        <taxon>Leptospirillum</taxon>
    </lineage>
</organism>
<reference evidence="10 11" key="1">
    <citation type="journal article" date="2009" name="Appl. Environ. Microbiol.">
        <title>Community genomic and proteomic analyses of chemoautotrophic iron-oxidizing "Leptospirillum rubarum" (Group II) and "Leptospirillum ferrodiazotrophum" (Group III) bacteria in acid mine drainage biofilms.</title>
        <authorList>
            <person name="Goltsman D.S."/>
            <person name="Denef V.J."/>
            <person name="Singer S.W."/>
            <person name="VerBerkmoes N.C."/>
            <person name="Lefsrud M."/>
            <person name="Mueller R.S."/>
            <person name="Dick G.J."/>
            <person name="Sun C.L."/>
            <person name="Wheeler K.E."/>
            <person name="Zemla A."/>
            <person name="Baker B.J."/>
            <person name="Hauser L."/>
            <person name="Land M."/>
            <person name="Shah M.B."/>
            <person name="Thelen M.P."/>
            <person name="Hettich R.L."/>
            <person name="Banfield J.F."/>
        </authorList>
    </citation>
    <scope>NUCLEOTIDE SEQUENCE [LARGE SCALE GENOMIC DNA]</scope>
</reference>
<dbReference type="PIRSF" id="PIRSF004669">
    <property type="entry name" value="FliQ"/>
    <property type="match status" value="1"/>
</dbReference>
<evidence type="ECO:0000256" key="9">
    <source>
        <dbReference type="RuleBase" id="RU364090"/>
    </source>
</evidence>
<evidence type="ECO:0000256" key="3">
    <source>
        <dbReference type="ARBA" id="ARBA00021718"/>
    </source>
</evidence>
<evidence type="ECO:0000313" key="10">
    <source>
        <dbReference type="EMBL" id="EES52998.1"/>
    </source>
</evidence>
<comment type="subcellular location">
    <subcellularLocation>
        <location evidence="1 9">Cell membrane</location>
        <topology evidence="1">Multi-pass membrane protein</topology>
    </subcellularLocation>
    <subcellularLocation>
        <location evidence="9">Bacterial flagellum basal body</location>
    </subcellularLocation>
</comment>
<dbReference type="AlphaFoldDB" id="C6HWM2"/>
<feature type="transmembrane region" description="Helical" evidence="9">
    <location>
        <begin position="51"/>
        <end position="70"/>
    </location>
</feature>
<protein>
    <recommendedName>
        <fullName evidence="3 9">Flagellar biosynthetic protein FliQ</fullName>
    </recommendedName>
</protein>
<dbReference type="InterPro" id="IPR006305">
    <property type="entry name" value="FliQ"/>
</dbReference>
<keyword evidence="8 9" id="KW-0975">Bacterial flagellum</keyword>
<evidence type="ECO:0000256" key="4">
    <source>
        <dbReference type="ARBA" id="ARBA00022475"/>
    </source>
</evidence>
<evidence type="ECO:0000256" key="1">
    <source>
        <dbReference type="ARBA" id="ARBA00004651"/>
    </source>
</evidence>
<keyword evidence="5 9" id="KW-0812">Transmembrane</keyword>
<sequence length="89" mass="9654">MEIQTAVDLTHEAMRIALVITLPILLVSLVVGVVVSLLQAVTQINEMTLSFLPKVAAVGGVLLALMPWMVRLMVDYTHDVFASLPGLVR</sequence>
<evidence type="ECO:0000256" key="5">
    <source>
        <dbReference type="ARBA" id="ARBA00022692"/>
    </source>
</evidence>
<dbReference type="GO" id="GO:0009425">
    <property type="term" value="C:bacterial-type flagellum basal body"/>
    <property type="evidence" value="ECO:0007669"/>
    <property type="project" value="UniProtKB-SubCell"/>
</dbReference>
<keyword evidence="4 9" id="KW-1003">Cell membrane</keyword>
<evidence type="ECO:0000256" key="6">
    <source>
        <dbReference type="ARBA" id="ARBA00022989"/>
    </source>
</evidence>
<dbReference type="GO" id="GO:0005886">
    <property type="term" value="C:plasma membrane"/>
    <property type="evidence" value="ECO:0007669"/>
    <property type="project" value="UniProtKB-SubCell"/>
</dbReference>
<accession>C6HWM2</accession>
<keyword evidence="10" id="KW-0969">Cilium</keyword>
<name>C6HWM2_9BACT</name>
<keyword evidence="6 9" id="KW-1133">Transmembrane helix</keyword>